<dbReference type="AlphaFoldDB" id="A0A0K0DMV4"/>
<keyword evidence="1" id="KW-1133">Transmembrane helix</keyword>
<feature type="transmembrane region" description="Helical" evidence="1">
    <location>
        <begin position="221"/>
        <end position="242"/>
    </location>
</feature>
<accession>A0A0K0DMV4</accession>
<name>A0A0K0DMV4_ANGCA</name>
<reference evidence="3" key="2">
    <citation type="submission" date="2017-02" db="UniProtKB">
        <authorList>
            <consortium name="WormBaseParasite"/>
        </authorList>
    </citation>
    <scope>IDENTIFICATION</scope>
</reference>
<keyword evidence="1" id="KW-0812">Transmembrane</keyword>
<feature type="transmembrane region" description="Helical" evidence="1">
    <location>
        <begin position="186"/>
        <end position="209"/>
    </location>
</feature>
<dbReference type="Proteomes" id="UP000035642">
    <property type="component" value="Unassembled WGS sequence"/>
</dbReference>
<dbReference type="WBParaSite" id="ACAC_0001305301-mRNA-1">
    <property type="protein sequence ID" value="ACAC_0001305301-mRNA-1"/>
    <property type="gene ID" value="ACAC_0001305301"/>
</dbReference>
<keyword evidence="1" id="KW-0472">Membrane</keyword>
<proteinExistence type="predicted"/>
<evidence type="ECO:0000313" key="3">
    <source>
        <dbReference type="WBParaSite" id="ACAC_0001305301-mRNA-1"/>
    </source>
</evidence>
<reference evidence="2" key="1">
    <citation type="submission" date="2012-09" db="EMBL/GenBank/DDBJ databases">
        <authorList>
            <person name="Martin A.A."/>
        </authorList>
    </citation>
    <scope>NUCLEOTIDE SEQUENCE</scope>
</reference>
<sequence>MDPHIVMVNALSPEMVIAPRGGLFSGGGHHLVYHSVPLHHLHTEFEFRLRKDLRLNMDEKTKNCLVIMAALFLVLSCSTVSLDVYTIWKKLFYRLFHGAEQKTPFLTALTAIFAMAASTSRFASIAFICLSLYSLNSTVFQMISYLYLSSNGYFGDHLCELFFPAIGRCHLSVTKSGSTVFFFKPFLIFFFALFCSIVFHLSFRTFYCVRILMINFRSNYTLHSSTVGFYGVNSMWCFLRYFNPNLLYSHRNREHESTTGVTDSGESSIIILVFHTILSLVPILLACSNT</sequence>
<evidence type="ECO:0000313" key="2">
    <source>
        <dbReference type="Proteomes" id="UP000035642"/>
    </source>
</evidence>
<keyword evidence="2" id="KW-1185">Reference proteome</keyword>
<feature type="transmembrane region" description="Helical" evidence="1">
    <location>
        <begin position="108"/>
        <end position="133"/>
    </location>
</feature>
<evidence type="ECO:0000256" key="1">
    <source>
        <dbReference type="SAM" id="Phobius"/>
    </source>
</evidence>
<organism evidence="2 3">
    <name type="scientific">Angiostrongylus cantonensis</name>
    <name type="common">Rat lungworm</name>
    <dbReference type="NCBI Taxonomy" id="6313"/>
    <lineage>
        <taxon>Eukaryota</taxon>
        <taxon>Metazoa</taxon>
        <taxon>Ecdysozoa</taxon>
        <taxon>Nematoda</taxon>
        <taxon>Chromadorea</taxon>
        <taxon>Rhabditida</taxon>
        <taxon>Rhabditina</taxon>
        <taxon>Rhabditomorpha</taxon>
        <taxon>Strongyloidea</taxon>
        <taxon>Metastrongylidae</taxon>
        <taxon>Angiostrongylus</taxon>
    </lineage>
</organism>
<protein>
    <submittedName>
        <fullName evidence="3">CASP-like protein</fullName>
    </submittedName>
</protein>
<feature type="transmembrane region" description="Helical" evidence="1">
    <location>
        <begin position="269"/>
        <end position="287"/>
    </location>
</feature>
<feature type="transmembrane region" description="Helical" evidence="1">
    <location>
        <begin position="64"/>
        <end position="88"/>
    </location>
</feature>